<protein>
    <submittedName>
        <fullName evidence="2">Uncharacterized protein</fullName>
    </submittedName>
</protein>
<organism evidence="2 3">
    <name type="scientific">Peribacillus simplex</name>
    <dbReference type="NCBI Taxonomy" id="1478"/>
    <lineage>
        <taxon>Bacteria</taxon>
        <taxon>Bacillati</taxon>
        <taxon>Bacillota</taxon>
        <taxon>Bacilli</taxon>
        <taxon>Bacillales</taxon>
        <taxon>Bacillaceae</taxon>
        <taxon>Peribacillus</taxon>
    </lineage>
</organism>
<dbReference type="EMBL" id="SZNT01000169">
    <property type="protein sequence ID" value="TKH11101.1"/>
    <property type="molecule type" value="Genomic_DNA"/>
</dbReference>
<keyword evidence="1" id="KW-0812">Transmembrane</keyword>
<gene>
    <name evidence="2" type="ORF">FC678_12825</name>
</gene>
<dbReference type="RefSeq" id="WP_137020826.1">
    <property type="nucleotide sequence ID" value="NZ_SZNS01000152.1"/>
</dbReference>
<evidence type="ECO:0000313" key="2">
    <source>
        <dbReference type="EMBL" id="TKH11101.1"/>
    </source>
</evidence>
<reference evidence="2 3" key="1">
    <citation type="journal article" date="2019" name="Environ. Microbiol.">
        <title>An active ?-lactamase is a part of an orchestrated cell wall stress resistance network of Bacillus subtilis and related rhizosphere species.</title>
        <authorList>
            <person name="Bucher T."/>
            <person name="Keren-Paz A."/>
            <person name="Hausser J."/>
            <person name="Olender T."/>
            <person name="Cytryn E."/>
            <person name="Kolodkin-Gal I."/>
        </authorList>
    </citation>
    <scope>NUCLEOTIDE SEQUENCE [LARGE SCALE GENOMIC DNA]</scope>
    <source>
        <strain evidence="2 3">I4</strain>
    </source>
</reference>
<feature type="transmembrane region" description="Helical" evidence="1">
    <location>
        <begin position="31"/>
        <end position="49"/>
    </location>
</feature>
<evidence type="ECO:0000256" key="1">
    <source>
        <dbReference type="SAM" id="Phobius"/>
    </source>
</evidence>
<accession>A0A9X9ESC5</accession>
<feature type="transmembrane region" description="Helical" evidence="1">
    <location>
        <begin position="105"/>
        <end position="130"/>
    </location>
</feature>
<feature type="transmembrane region" description="Helical" evidence="1">
    <location>
        <begin position="69"/>
        <end position="93"/>
    </location>
</feature>
<name>A0A9X9ESC5_9BACI</name>
<dbReference type="OrthoDB" id="2428293at2"/>
<comment type="caution">
    <text evidence="2">The sequence shown here is derived from an EMBL/GenBank/DDBJ whole genome shotgun (WGS) entry which is preliminary data.</text>
</comment>
<feature type="transmembrane region" description="Helical" evidence="1">
    <location>
        <begin position="6"/>
        <end position="24"/>
    </location>
</feature>
<dbReference type="Proteomes" id="UP000309170">
    <property type="component" value="Unassembled WGS sequence"/>
</dbReference>
<keyword evidence="1" id="KW-0472">Membrane</keyword>
<dbReference type="AlphaFoldDB" id="A0A9X9ESC5"/>
<sequence>MGYTGLFVMLAIIFLIVISNRHLFWWIKATIAAYYSVISYVFVTTKNQIDKQYENILPVPDAYWDKNSGWVNTMVGYYFWPLAVILLFIYYKWYRSVQSRTAKGWIVVSFIPATAIFLIITFFFGFGYGYRP</sequence>
<evidence type="ECO:0000313" key="3">
    <source>
        <dbReference type="Proteomes" id="UP000309170"/>
    </source>
</evidence>
<keyword evidence="1" id="KW-1133">Transmembrane helix</keyword>
<proteinExistence type="predicted"/>